<organism evidence="1">
    <name type="scientific">Gordonia sp. MP11Mi</name>
    <dbReference type="NCBI Taxonomy" id="3022769"/>
    <lineage>
        <taxon>Bacteria</taxon>
        <taxon>Bacillati</taxon>
        <taxon>Actinomycetota</taxon>
        <taxon>Actinomycetes</taxon>
        <taxon>Mycobacteriales</taxon>
        <taxon>Gordoniaceae</taxon>
        <taxon>Gordonia</taxon>
    </lineage>
</organism>
<dbReference type="AlphaFoldDB" id="A0AA97CYQ2"/>
<proteinExistence type="predicted"/>
<evidence type="ECO:0008006" key="2">
    <source>
        <dbReference type="Google" id="ProtNLM"/>
    </source>
</evidence>
<dbReference type="RefSeq" id="WP_420039977.1">
    <property type="nucleotide sequence ID" value="NZ_CP128986.1"/>
</dbReference>
<gene>
    <name evidence="1" type="ORF">MP11Mi_33380</name>
</gene>
<reference evidence="1" key="1">
    <citation type="submission" date="2023-06" db="EMBL/GenBank/DDBJ databases">
        <title>Gordonia sp. nov. and Pseudochrobactrum sp. nov., two species isolated from the burying beetle Nicrophorus vespilloides.</title>
        <authorList>
            <person name="Poehlein A."/>
            <person name="Guzman J."/>
            <person name="Daniel R."/>
            <person name="Vilcinskas A."/>
        </authorList>
    </citation>
    <scope>NUCLEOTIDE SEQUENCE</scope>
    <source>
        <strain evidence="1">MP11Mi</strain>
    </source>
</reference>
<dbReference type="InterPro" id="IPR011009">
    <property type="entry name" value="Kinase-like_dom_sf"/>
</dbReference>
<accession>A0AA97CYQ2</accession>
<dbReference type="EMBL" id="CP128986">
    <property type="protein sequence ID" value="WOC14224.1"/>
    <property type="molecule type" value="Genomic_DNA"/>
</dbReference>
<dbReference type="SUPFAM" id="SSF56112">
    <property type="entry name" value="Protein kinase-like (PK-like)"/>
    <property type="match status" value="1"/>
</dbReference>
<evidence type="ECO:0000313" key="1">
    <source>
        <dbReference type="EMBL" id="WOC14224.1"/>
    </source>
</evidence>
<name>A0AA97CYQ2_9ACTN</name>
<protein>
    <recommendedName>
        <fullName evidence="2">Kinase</fullName>
    </recommendedName>
</protein>
<sequence length="386" mass="41614">MTLVAHDRIDSVLDAAQDVLTRRAGSQVRIDDPEDLGGSGRSTVVRVRVADNPVSLDRTVVVKAFDDNSEAGQVLREIASYRYATALPTVSRPGPQLLASDLDTRILVLTDLGSGRGMLDQLASNDIDDVHRGVSAWGQALGRMHAATYGGEDDFQALLRVSGRGGAGPREVSGEPMLAGIGNEASGSIRRTDEVAAEVGIDVPDEFRRVLDAGLTLFDEGRFRAFSPSDVGPDNILFNDDGVQFMDYEWGAFRDATLDVAYALTTFPAALSDQGVAHQVELESALVDAWRSEAGPLWPALNDDTTLENLLLTPRTLWTWLGTYWMLESDTSGHDWALHTSDPRVVTARWADLAVAADGMAGGGAVEAVAGVAHDVQRALQRLWFE</sequence>